<dbReference type="EMBL" id="JAUTWS010000081">
    <property type="protein sequence ID" value="MDO9713311.1"/>
    <property type="molecule type" value="Genomic_DNA"/>
</dbReference>
<dbReference type="Pfam" id="PF01126">
    <property type="entry name" value="Heme_oxygenase"/>
    <property type="match status" value="1"/>
</dbReference>
<proteinExistence type="predicted"/>
<accession>A0ABT9EAX4</accession>
<organism evidence="2 3">
    <name type="scientific">Paracraurococcus lichenis</name>
    <dbReference type="NCBI Taxonomy" id="3064888"/>
    <lineage>
        <taxon>Bacteria</taxon>
        <taxon>Pseudomonadati</taxon>
        <taxon>Pseudomonadota</taxon>
        <taxon>Alphaproteobacteria</taxon>
        <taxon>Acetobacterales</taxon>
        <taxon>Roseomonadaceae</taxon>
        <taxon>Paracraurococcus</taxon>
    </lineage>
</organism>
<feature type="region of interest" description="Disordered" evidence="1">
    <location>
        <begin position="1"/>
        <end position="20"/>
    </location>
</feature>
<gene>
    <name evidence="2" type="ORF">Q7A36_33595</name>
</gene>
<dbReference type="CDD" id="cd19166">
    <property type="entry name" value="HemeO-bac"/>
    <property type="match status" value="1"/>
</dbReference>
<protein>
    <submittedName>
        <fullName evidence="2">Biliverdin-producing heme oxygenase</fullName>
    </submittedName>
</protein>
<dbReference type="RefSeq" id="WP_305108170.1">
    <property type="nucleotide sequence ID" value="NZ_JAUTWS010000081.1"/>
</dbReference>
<comment type="caution">
    <text evidence="2">The sequence shown here is derived from an EMBL/GenBank/DDBJ whole genome shotgun (WGS) entry which is preliminary data.</text>
</comment>
<evidence type="ECO:0000313" key="2">
    <source>
        <dbReference type="EMBL" id="MDO9713311.1"/>
    </source>
</evidence>
<dbReference type="InterPro" id="IPR016053">
    <property type="entry name" value="Haem_Oase-like"/>
</dbReference>
<evidence type="ECO:0000256" key="1">
    <source>
        <dbReference type="SAM" id="MobiDB-lite"/>
    </source>
</evidence>
<dbReference type="Gene3D" id="1.20.910.10">
    <property type="entry name" value="Heme oxygenase-like"/>
    <property type="match status" value="1"/>
</dbReference>
<evidence type="ECO:0000313" key="3">
    <source>
        <dbReference type="Proteomes" id="UP001243009"/>
    </source>
</evidence>
<dbReference type="SUPFAM" id="SSF48613">
    <property type="entry name" value="Heme oxygenase-like"/>
    <property type="match status" value="1"/>
</dbReference>
<reference evidence="2 3" key="1">
    <citation type="submission" date="2023-08" db="EMBL/GenBank/DDBJ databases">
        <title>The draft genome sequence of Paracraurococcus sp. LOR1-02.</title>
        <authorList>
            <person name="Kingkaew E."/>
            <person name="Tanasupawat S."/>
        </authorList>
    </citation>
    <scope>NUCLEOTIDE SEQUENCE [LARGE SCALE GENOMIC DNA]</scope>
    <source>
        <strain evidence="2 3">LOR1-02</strain>
    </source>
</reference>
<keyword evidence="3" id="KW-1185">Reference proteome</keyword>
<name>A0ABT9EAX4_9PROT</name>
<sequence>MTARCGRHAPATGSRRDRLRRATSAQHAALEARLEAGGCFDSLDGYARYLGAMAPLYAALEDALHAAGAGRLLPDWPRRRKAGLVRADLRALGARAPAIARVASGAEAGAMAALWHAGVVFAALYVLEGATLGGAVLARRVLRLGLTRERGAAFLDPYGLDRSTMWQGFLRALEGAELTPEEEGDLGPRSAAVFDLFAARVAAIAPGRAGRADVGAAPSAAAGGVA</sequence>
<dbReference type="InterPro" id="IPR016084">
    <property type="entry name" value="Haem_Oase-like_multi-hlx"/>
</dbReference>
<dbReference type="Proteomes" id="UP001243009">
    <property type="component" value="Unassembled WGS sequence"/>
</dbReference>